<evidence type="ECO:0000313" key="1">
    <source>
        <dbReference type="EMBL" id="GAA3073906.1"/>
    </source>
</evidence>
<keyword evidence="2" id="KW-1185">Reference proteome</keyword>
<dbReference type="EMBL" id="BAAAVT010000020">
    <property type="protein sequence ID" value="GAA3073906.1"/>
    <property type="molecule type" value="Genomic_DNA"/>
</dbReference>
<organism evidence="1 2">
    <name type="scientific">Nesterenkonia aethiopica</name>
    <dbReference type="NCBI Taxonomy" id="269144"/>
    <lineage>
        <taxon>Bacteria</taxon>
        <taxon>Bacillati</taxon>
        <taxon>Actinomycetota</taxon>
        <taxon>Actinomycetes</taxon>
        <taxon>Micrococcales</taxon>
        <taxon>Micrococcaceae</taxon>
        <taxon>Nesterenkonia</taxon>
    </lineage>
</organism>
<sequence length="66" mass="6730">MVTIPPMQAAQIFAVGGVAGTEQDDPHRATIVPAATVPIPSVVATHATVPPDCATGLMQEQVTVHS</sequence>
<comment type="caution">
    <text evidence="1">The sequence shown here is derived from an EMBL/GenBank/DDBJ whole genome shotgun (WGS) entry which is preliminary data.</text>
</comment>
<evidence type="ECO:0000313" key="2">
    <source>
        <dbReference type="Proteomes" id="UP001500236"/>
    </source>
</evidence>
<proteinExistence type="predicted"/>
<name>A0ABP6M6D4_9MICC</name>
<protein>
    <submittedName>
        <fullName evidence="1">Uncharacterized protein</fullName>
    </submittedName>
</protein>
<reference evidence="2" key="1">
    <citation type="journal article" date="2019" name="Int. J. Syst. Evol. Microbiol.">
        <title>The Global Catalogue of Microorganisms (GCM) 10K type strain sequencing project: providing services to taxonomists for standard genome sequencing and annotation.</title>
        <authorList>
            <consortium name="The Broad Institute Genomics Platform"/>
            <consortium name="The Broad Institute Genome Sequencing Center for Infectious Disease"/>
            <person name="Wu L."/>
            <person name="Ma J."/>
        </authorList>
    </citation>
    <scope>NUCLEOTIDE SEQUENCE [LARGE SCALE GENOMIC DNA]</scope>
    <source>
        <strain evidence="2">JCM 14309</strain>
    </source>
</reference>
<gene>
    <name evidence="1" type="ORF">GCM10010529_27290</name>
</gene>
<accession>A0ABP6M6D4</accession>
<dbReference type="Proteomes" id="UP001500236">
    <property type="component" value="Unassembled WGS sequence"/>
</dbReference>